<evidence type="ECO:0000256" key="7">
    <source>
        <dbReference type="ARBA" id="ARBA00022801"/>
    </source>
</evidence>
<dbReference type="InterPro" id="IPR021109">
    <property type="entry name" value="Peptidase_aspartic_dom_sf"/>
</dbReference>
<evidence type="ECO:0000256" key="8">
    <source>
        <dbReference type="ARBA" id="ARBA00022918"/>
    </source>
</evidence>
<keyword evidence="4" id="KW-0548">Nucleotidyltransferase</keyword>
<dbReference type="SUPFAM" id="SSF50630">
    <property type="entry name" value="Acid proteases"/>
    <property type="match status" value="1"/>
</dbReference>
<dbReference type="GO" id="GO:0042575">
    <property type="term" value="C:DNA polymerase complex"/>
    <property type="evidence" value="ECO:0007669"/>
    <property type="project" value="UniProtKB-ARBA"/>
</dbReference>
<evidence type="ECO:0000256" key="2">
    <source>
        <dbReference type="ARBA" id="ARBA00022670"/>
    </source>
</evidence>
<sequence length="1303" mass="146652">MAKKGFQSPQDVQPAGSSPSQVPTFLPVPAYSPSDPELWFARLHLFFQHRHIDDETTMFELALSSMPEDTLTQLRDFVLTAHLETTPFSTFKRLCLTRLTGSLDQRIRQALTSEELGGRAPSELLRRLVQLLPPGAVERDRDPILRELFLSRLPPQLQATLIPFSDKPTSTLAALADRLLEVQQGASPAYAVHDSSQRLERVEKLLEELTLRLDNMTNRADLPPARQRPKRRSPSPSTATRQRDDSPQQVCFYHRRFGAKARKCTPPCHAGKRQRRTTLTPVAAADLQSRCLHLTDVRSGTRFLIDTGSAVSLLPLRFKTTANATHTASQAPPQPNLQAINGTPVPVHGYRTMTIYAEALPPLRWSFAIAQVDCPIIGADLISHYKLIVDLDDQRVYTKSQPASTAPQPLIVGICSAQEQFTQLLQRFVQRQQHYGPETVRKRGTLDHVQHVIDTYGPPVFSRPRRLAPERYRIAKEHFEDLLRRGVVRPSNSSWSSPLHLVPKQQPGQWRPRGDYRNLNRCTKPDRYPLPNIADFNNELHGKTVFSKIDLARPYFQIPVRQQDIPKTAITTPFGLYEFTMMPFGLRNAAQTFQRFIDQVLRGISGCFAYVDDILVASASEQEHLQLLTKLFNRLGEFGLKVNPDKCVLGVHSLVFLGHLVDHNGIKPSPAKVEAIQHFPKPSTAKQLRQFLGMINFYRRFLPHLADTLKPLDELVAKTRSRIAWTAEANDSFANAKSALAKATLLGHPEPSAPLALMVDASDQGIGAVLQQRIGDTWRPLAFFSRRLQERQKRYSTFGRELLAVYTAMKHFRSSIEGHDVTVFTDHKPLVRAFENGSQNLSDREMRQLDYITSMHTRVRHLSGKDNIVADALSRRIHATTYSNVVPSAKEVALAQSNDPGLQWAKDHSSLRLVAEPIEDSALPVWKDISTGRPRTYVPASLRQAIFHAIHGLSHPGTRATRRLMLARYVWPGIQKDVAHWTRHCLQCQKAKIHRHTRSPPKDFPLPHSRFEHVHIDIVGPLPNSNGFRYILTAVDRFTRWPEAWPIRDTSAQTVAETFFTNWIARFGVPCQVTSDRGRQFESHVWASLSTLLGINHTLTSAYHPQANGLVERFHRQLKAALIAHMQATHTRWTAALPLVLLGIRTALKTDIRLAPAELLYGTTLRLPAEFLAPTGPPGNPDPTNFASVLKAAMRCLRPTPPRRNHASFFCSEALRSCSHVFVREPGISSALTPPYAGPYRVLRRTDKTITVDTGGSPRTVAIDRTKPAFLLNETPDRSLPPSRHVAFQWPPVAHVSSREGVV</sequence>
<dbReference type="Pfam" id="PF00665">
    <property type="entry name" value="rve"/>
    <property type="match status" value="1"/>
</dbReference>
<dbReference type="PROSITE" id="PS50878">
    <property type="entry name" value="RT_POL"/>
    <property type="match status" value="1"/>
</dbReference>
<dbReference type="Pfam" id="PF17921">
    <property type="entry name" value="Integrase_H2C2"/>
    <property type="match status" value="1"/>
</dbReference>
<keyword evidence="13" id="KW-1185">Reference proteome</keyword>
<evidence type="ECO:0000313" key="14">
    <source>
        <dbReference type="WBParaSite" id="TMUE_3000014114.1"/>
    </source>
</evidence>
<evidence type="ECO:0000256" key="3">
    <source>
        <dbReference type="ARBA" id="ARBA00022679"/>
    </source>
</evidence>
<dbReference type="InterPro" id="IPR000477">
    <property type="entry name" value="RT_dom"/>
</dbReference>
<dbReference type="InterPro" id="IPR001584">
    <property type="entry name" value="Integrase_cat-core"/>
</dbReference>
<dbReference type="Gene3D" id="3.30.70.270">
    <property type="match status" value="2"/>
</dbReference>
<evidence type="ECO:0000313" key="13">
    <source>
        <dbReference type="Proteomes" id="UP000046395"/>
    </source>
</evidence>
<dbReference type="InterPro" id="IPR055469">
    <property type="entry name" value="DUF7041"/>
</dbReference>
<evidence type="ECO:0000256" key="4">
    <source>
        <dbReference type="ARBA" id="ARBA00022695"/>
    </source>
</evidence>
<evidence type="ECO:0000256" key="10">
    <source>
        <dbReference type="SAM" id="MobiDB-lite"/>
    </source>
</evidence>
<dbReference type="InterPro" id="IPR036397">
    <property type="entry name" value="RNaseH_sf"/>
</dbReference>
<keyword evidence="2" id="KW-0645">Protease</keyword>
<dbReference type="Pfam" id="PF23055">
    <property type="entry name" value="DUF7041"/>
    <property type="match status" value="1"/>
</dbReference>
<dbReference type="InterPro" id="IPR012337">
    <property type="entry name" value="RNaseH-like_sf"/>
</dbReference>
<dbReference type="FunFam" id="3.10.10.10:FF:000007">
    <property type="entry name" value="Retrovirus-related Pol polyprotein from transposon 17.6-like Protein"/>
    <property type="match status" value="1"/>
</dbReference>
<dbReference type="GO" id="GO:0008233">
    <property type="term" value="F:peptidase activity"/>
    <property type="evidence" value="ECO:0007669"/>
    <property type="project" value="UniProtKB-KW"/>
</dbReference>
<keyword evidence="3" id="KW-0808">Transferase</keyword>
<evidence type="ECO:0000256" key="9">
    <source>
        <dbReference type="ARBA" id="ARBA00023268"/>
    </source>
</evidence>
<feature type="region of interest" description="Disordered" evidence="10">
    <location>
        <begin position="496"/>
        <end position="518"/>
    </location>
</feature>
<dbReference type="FunFam" id="3.30.70.270:FF:000026">
    <property type="entry name" value="Transposon Ty3-G Gag-Pol polyprotein"/>
    <property type="match status" value="1"/>
</dbReference>
<proteinExistence type="predicted"/>
<feature type="region of interest" description="Disordered" evidence="10">
    <location>
        <begin position="216"/>
        <end position="249"/>
    </location>
</feature>
<dbReference type="InterPro" id="IPR043128">
    <property type="entry name" value="Rev_trsase/Diguanyl_cyclase"/>
</dbReference>
<keyword evidence="7" id="KW-0378">Hydrolase</keyword>
<keyword evidence="8" id="KW-0695">RNA-directed DNA polymerase</keyword>
<feature type="domain" description="Integrase catalytic" evidence="12">
    <location>
        <begin position="1001"/>
        <end position="1164"/>
    </location>
</feature>
<evidence type="ECO:0000259" key="11">
    <source>
        <dbReference type="PROSITE" id="PS50878"/>
    </source>
</evidence>
<dbReference type="WBParaSite" id="TMUE_3000014114.1">
    <property type="protein sequence ID" value="TMUE_3000014114.1"/>
    <property type="gene ID" value="WBGene00302129"/>
</dbReference>
<dbReference type="GO" id="GO:0003964">
    <property type="term" value="F:RNA-directed DNA polymerase activity"/>
    <property type="evidence" value="ECO:0007669"/>
    <property type="project" value="UniProtKB-KW"/>
</dbReference>
<dbReference type="PROSITE" id="PS50994">
    <property type="entry name" value="INTEGRASE"/>
    <property type="match status" value="1"/>
</dbReference>
<keyword evidence="5" id="KW-0540">Nuclease</keyword>
<dbReference type="FunFam" id="3.10.20.370:FF:000001">
    <property type="entry name" value="Retrovirus-related Pol polyprotein from transposon 17.6-like protein"/>
    <property type="match status" value="1"/>
</dbReference>
<dbReference type="SUPFAM" id="SSF53098">
    <property type="entry name" value="Ribonuclease H-like"/>
    <property type="match status" value="1"/>
</dbReference>
<dbReference type="EC" id="2.7.7.49" evidence="1"/>
<dbReference type="Pfam" id="PF00078">
    <property type="entry name" value="RVT_1"/>
    <property type="match status" value="1"/>
</dbReference>
<dbReference type="CDD" id="cd09274">
    <property type="entry name" value="RNase_HI_RT_Ty3"/>
    <property type="match status" value="1"/>
</dbReference>
<accession>A0A5S6R481</accession>
<dbReference type="PANTHER" id="PTHR37984:SF5">
    <property type="entry name" value="PROTEIN NYNRIN-LIKE"/>
    <property type="match status" value="1"/>
</dbReference>
<protein>
    <recommendedName>
        <fullName evidence="1">RNA-directed DNA polymerase</fullName>
        <ecNumber evidence="1">2.7.7.49</ecNumber>
    </recommendedName>
</protein>
<dbReference type="Gene3D" id="3.10.10.10">
    <property type="entry name" value="HIV Type 1 Reverse Transcriptase, subunit A, domain 1"/>
    <property type="match status" value="1"/>
</dbReference>
<dbReference type="CDD" id="cd01647">
    <property type="entry name" value="RT_LTR"/>
    <property type="match status" value="1"/>
</dbReference>
<dbReference type="GO" id="GO:0015074">
    <property type="term" value="P:DNA integration"/>
    <property type="evidence" value="ECO:0007669"/>
    <property type="project" value="InterPro"/>
</dbReference>
<organism evidence="13 14">
    <name type="scientific">Trichuris muris</name>
    <name type="common">Mouse whipworm</name>
    <dbReference type="NCBI Taxonomy" id="70415"/>
    <lineage>
        <taxon>Eukaryota</taxon>
        <taxon>Metazoa</taxon>
        <taxon>Ecdysozoa</taxon>
        <taxon>Nematoda</taxon>
        <taxon>Enoplea</taxon>
        <taxon>Dorylaimia</taxon>
        <taxon>Trichinellida</taxon>
        <taxon>Trichuridae</taxon>
        <taxon>Trichuris</taxon>
    </lineage>
</organism>
<dbReference type="FunFam" id="3.30.420.10:FF:000032">
    <property type="entry name" value="Retrovirus-related Pol polyprotein from transposon 297-like Protein"/>
    <property type="match status" value="1"/>
</dbReference>
<dbReference type="STRING" id="70415.A0A5S6R481"/>
<feature type="region of interest" description="Disordered" evidence="10">
    <location>
        <begin position="1"/>
        <end position="22"/>
    </location>
</feature>
<feature type="compositionally biased region" description="Polar residues" evidence="10">
    <location>
        <begin position="7"/>
        <end position="22"/>
    </location>
</feature>
<dbReference type="GO" id="GO:0004519">
    <property type="term" value="F:endonuclease activity"/>
    <property type="evidence" value="ECO:0007669"/>
    <property type="project" value="UniProtKB-KW"/>
</dbReference>
<evidence type="ECO:0000256" key="5">
    <source>
        <dbReference type="ARBA" id="ARBA00022722"/>
    </source>
</evidence>
<dbReference type="Pfam" id="PF17919">
    <property type="entry name" value="RT_RNaseH_2"/>
    <property type="match status" value="1"/>
</dbReference>
<dbReference type="InterPro" id="IPR041588">
    <property type="entry name" value="Integrase_H2C2"/>
</dbReference>
<keyword evidence="6" id="KW-0255">Endonuclease</keyword>
<evidence type="ECO:0000256" key="6">
    <source>
        <dbReference type="ARBA" id="ARBA00022759"/>
    </source>
</evidence>
<dbReference type="Gene3D" id="3.30.420.10">
    <property type="entry name" value="Ribonuclease H-like superfamily/Ribonuclease H"/>
    <property type="match status" value="1"/>
</dbReference>
<evidence type="ECO:0000259" key="12">
    <source>
        <dbReference type="PROSITE" id="PS50994"/>
    </source>
</evidence>
<name>A0A5S6R481_TRIMR</name>
<reference evidence="14" key="1">
    <citation type="submission" date="2019-12" db="UniProtKB">
        <authorList>
            <consortium name="WormBaseParasite"/>
        </authorList>
    </citation>
    <scope>IDENTIFICATION</scope>
</reference>
<evidence type="ECO:0000256" key="1">
    <source>
        <dbReference type="ARBA" id="ARBA00012493"/>
    </source>
</evidence>
<keyword evidence="9" id="KW-0511">Multifunctional enzyme</keyword>
<dbReference type="GO" id="GO:0006508">
    <property type="term" value="P:proteolysis"/>
    <property type="evidence" value="ECO:0007669"/>
    <property type="project" value="UniProtKB-KW"/>
</dbReference>
<dbReference type="Proteomes" id="UP000046395">
    <property type="component" value="Unassembled WGS sequence"/>
</dbReference>
<dbReference type="InterPro" id="IPR043502">
    <property type="entry name" value="DNA/RNA_pol_sf"/>
</dbReference>
<dbReference type="InterPro" id="IPR050951">
    <property type="entry name" value="Retrovirus_Pol_polyprotein"/>
</dbReference>
<dbReference type="SUPFAM" id="SSF56672">
    <property type="entry name" value="DNA/RNA polymerases"/>
    <property type="match status" value="1"/>
</dbReference>
<dbReference type="GO" id="GO:0003676">
    <property type="term" value="F:nucleic acid binding"/>
    <property type="evidence" value="ECO:0007669"/>
    <property type="project" value="InterPro"/>
</dbReference>
<feature type="domain" description="Reverse transcriptase" evidence="11">
    <location>
        <begin position="483"/>
        <end position="661"/>
    </location>
</feature>
<dbReference type="InterPro" id="IPR041577">
    <property type="entry name" value="RT_RNaseH_2"/>
</dbReference>
<dbReference type="Gene3D" id="1.10.340.70">
    <property type="match status" value="1"/>
</dbReference>
<dbReference type="PANTHER" id="PTHR37984">
    <property type="entry name" value="PROTEIN CBG26694"/>
    <property type="match status" value="1"/>
</dbReference>